<evidence type="ECO:0000313" key="2">
    <source>
        <dbReference type="Proteomes" id="UP000051927"/>
    </source>
</evidence>
<comment type="caution">
    <text evidence="1">The sequence shown here is derived from an EMBL/GenBank/DDBJ whole genome shotgun (WGS) entry which is preliminary data.</text>
</comment>
<dbReference type="EMBL" id="JQCP01000002">
    <property type="protein sequence ID" value="KRO02181.1"/>
    <property type="molecule type" value="Genomic_DNA"/>
</dbReference>
<dbReference type="Proteomes" id="UP000051927">
    <property type="component" value="Unassembled WGS sequence"/>
</dbReference>
<name>A0ABR5Q0E4_9ACTN</name>
<dbReference type="RefSeq" id="WP_003148950.1">
    <property type="nucleotide sequence ID" value="NZ_JQCP01000002.1"/>
</dbReference>
<evidence type="ECO:0000313" key="1">
    <source>
        <dbReference type="EMBL" id="KRO02181.1"/>
    </source>
</evidence>
<dbReference type="GeneID" id="84904404"/>
<gene>
    <name evidence="1" type="ORF">IV60_GL000602</name>
</gene>
<protein>
    <submittedName>
        <fullName evidence="1">Uncharacterized protein</fullName>
    </submittedName>
</protein>
<accession>A0ABR5Q0E4</accession>
<proteinExistence type="predicted"/>
<sequence length="157" mass="17524">MSYARDYFEQAREAVRELQSIRSKLEGLPYRLDIGGIDYSKPTIAHGTAQSGMPAVEQAVDAESRYIKRMGELVEIINAAYDIIYGRDRKSGLLALAGYECTDALELRYLKAMSWQEVSKSMNYSARACQRFADTALDMCEAYGLAKVRDGKGVATQ</sequence>
<reference evidence="1 2" key="1">
    <citation type="journal article" date="2015" name="Genome Announc.">
        <title>Expanding the biotechnology potential of lactobacilli through comparative genomics of 213 strains and associated genera.</title>
        <authorList>
            <person name="Sun Z."/>
            <person name="Harris H.M."/>
            <person name="McCann A."/>
            <person name="Guo C."/>
            <person name="Argimon S."/>
            <person name="Zhang W."/>
            <person name="Yang X."/>
            <person name="Jeffery I.B."/>
            <person name="Cooney J.C."/>
            <person name="Kagawa T.F."/>
            <person name="Liu W."/>
            <person name="Song Y."/>
            <person name="Salvetti E."/>
            <person name="Wrobel A."/>
            <person name="Rasinkangas P."/>
            <person name="Parkhill J."/>
            <person name="Rea M.C."/>
            <person name="O'Sullivan O."/>
            <person name="Ritari J."/>
            <person name="Douillard F.P."/>
            <person name="Paul Ross R."/>
            <person name="Yang R."/>
            <person name="Briner A.E."/>
            <person name="Felis G.E."/>
            <person name="de Vos W.M."/>
            <person name="Barrangou R."/>
            <person name="Klaenhammer T.R."/>
            <person name="Caufield P.W."/>
            <person name="Cui Y."/>
            <person name="Zhang H."/>
            <person name="O'Toole P.W."/>
        </authorList>
    </citation>
    <scope>NUCLEOTIDE SEQUENCE [LARGE SCALE GENOMIC DNA]</scope>
    <source>
        <strain evidence="1 2">DSM 7090</strain>
    </source>
</reference>
<keyword evidence="2" id="KW-1185">Reference proteome</keyword>
<organism evidence="1 2">
    <name type="scientific">Lancefieldella rimae</name>
    <dbReference type="NCBI Taxonomy" id="1383"/>
    <lineage>
        <taxon>Bacteria</taxon>
        <taxon>Bacillati</taxon>
        <taxon>Actinomycetota</taxon>
        <taxon>Coriobacteriia</taxon>
        <taxon>Coriobacteriales</taxon>
        <taxon>Atopobiaceae</taxon>
        <taxon>Lancefieldella</taxon>
    </lineage>
</organism>